<dbReference type="AlphaFoldDB" id="K0RWM2"/>
<name>K0RWM2_THAOC</name>
<dbReference type="InterPro" id="IPR006597">
    <property type="entry name" value="Sel1-like"/>
</dbReference>
<accession>K0RWM2</accession>
<dbReference type="Pfam" id="PF08238">
    <property type="entry name" value="Sel1"/>
    <property type="match status" value="2"/>
</dbReference>
<proteinExistence type="predicted"/>
<feature type="non-terminal residue" evidence="1">
    <location>
        <position position="1"/>
    </location>
</feature>
<organism evidence="1 2">
    <name type="scientific">Thalassiosira oceanica</name>
    <name type="common">Marine diatom</name>
    <dbReference type="NCBI Taxonomy" id="159749"/>
    <lineage>
        <taxon>Eukaryota</taxon>
        <taxon>Sar</taxon>
        <taxon>Stramenopiles</taxon>
        <taxon>Ochrophyta</taxon>
        <taxon>Bacillariophyta</taxon>
        <taxon>Coscinodiscophyceae</taxon>
        <taxon>Thalassiosirophycidae</taxon>
        <taxon>Thalassiosirales</taxon>
        <taxon>Thalassiosiraceae</taxon>
        <taxon>Thalassiosira</taxon>
    </lineage>
</organism>
<comment type="caution">
    <text evidence="1">The sequence shown here is derived from an EMBL/GenBank/DDBJ whole genome shotgun (WGS) entry which is preliminary data.</text>
</comment>
<sequence>RGDDVGEPRPTERRRVAKKDPKAINKFLGDQFLFRYLGLQDDMRRAFELFTEAADLGSIGALVSLVSSYHCGEGVKQDMTKAVQFWTKAAMRRYVESSFILL</sequence>
<dbReference type="OrthoDB" id="2384430at2759"/>
<reference evidence="1 2" key="1">
    <citation type="journal article" date="2012" name="Genome Biol.">
        <title>Genome and low-iron response of an oceanic diatom adapted to chronic iron limitation.</title>
        <authorList>
            <person name="Lommer M."/>
            <person name="Specht M."/>
            <person name="Roy A.S."/>
            <person name="Kraemer L."/>
            <person name="Andreson R."/>
            <person name="Gutowska M.A."/>
            <person name="Wolf J."/>
            <person name="Bergner S.V."/>
            <person name="Schilhabel M.B."/>
            <person name="Klostermeier U.C."/>
            <person name="Beiko R.G."/>
            <person name="Rosenstiel P."/>
            <person name="Hippler M."/>
            <person name="Laroche J."/>
        </authorList>
    </citation>
    <scope>NUCLEOTIDE SEQUENCE [LARGE SCALE GENOMIC DNA]</scope>
    <source>
        <strain evidence="1 2">CCMP1005</strain>
    </source>
</reference>
<dbReference type="SUPFAM" id="SSF81901">
    <property type="entry name" value="HCP-like"/>
    <property type="match status" value="1"/>
</dbReference>
<gene>
    <name evidence="1" type="ORF">THAOC_27422</name>
</gene>
<evidence type="ECO:0000313" key="2">
    <source>
        <dbReference type="Proteomes" id="UP000266841"/>
    </source>
</evidence>
<dbReference type="Proteomes" id="UP000266841">
    <property type="component" value="Unassembled WGS sequence"/>
</dbReference>
<keyword evidence="2" id="KW-1185">Reference proteome</keyword>
<dbReference type="SMART" id="SM00671">
    <property type="entry name" value="SEL1"/>
    <property type="match status" value="2"/>
</dbReference>
<evidence type="ECO:0000313" key="1">
    <source>
        <dbReference type="EMBL" id="EJK53196.1"/>
    </source>
</evidence>
<dbReference type="InterPro" id="IPR011990">
    <property type="entry name" value="TPR-like_helical_dom_sf"/>
</dbReference>
<dbReference type="EMBL" id="AGNL01038288">
    <property type="protein sequence ID" value="EJK53196.1"/>
    <property type="molecule type" value="Genomic_DNA"/>
</dbReference>
<protein>
    <submittedName>
        <fullName evidence="1">Uncharacterized protein</fullName>
    </submittedName>
</protein>
<dbReference type="Gene3D" id="1.25.40.10">
    <property type="entry name" value="Tetratricopeptide repeat domain"/>
    <property type="match status" value="1"/>
</dbReference>